<evidence type="ECO:0000256" key="6">
    <source>
        <dbReference type="SAM" id="Phobius"/>
    </source>
</evidence>
<feature type="transmembrane region" description="Helical" evidence="6">
    <location>
        <begin position="159"/>
        <end position="183"/>
    </location>
</feature>
<sequence>MPMLFDIACVCKPYFHLYSDRISSKLVVMPIGRRFTARPTTSQSLSNTCQNTATVKSNDSTGQSSASVIRHVLLPSLPSSAGLFPLLLHCALVILSVLVQYLNLYKTVWWIPDSPFNYAIDFEAIDYNVMAHIILMGLTPSLYRIFISLYSGPLAAYPVLRFLGGIPLFGTWFFLAVYTALGIDTMGYTWLYCAYLYALLLYLPVLACLLYNTDRLKHLCLRMSFTHPKRSRRSGAPSVNIFHGFLTKLRQITSKLFWACADWPGMTPNSALFPIRYMTVLNEPTGSIGNSPVIYCSHHYGIEPGSKSTVLLRHQCLNSAEQVREEVALFRGDFNIRLMDVLFNASYTVYYSCFLPVLFLKPSGLVYDGPWCIQHGLVTWLVTFLLFWYFHLPADYLDMLHRSALHLGCWIPENSDTVSAQSSAWSPAQIYASGATVKHVRGQFQSVEPSNAAEPGNIQHVRFHSWFYSPLRIPSLLMYVSLALPLGQLISLKWVFEWYKLIGMVAMGMFALYNHYVHIRTYAVLRAVYTKDGQPTDAPS</sequence>
<organism evidence="7 8">
    <name type="scientific">Fasciola gigantica</name>
    <name type="common">Giant liver fluke</name>
    <dbReference type="NCBI Taxonomy" id="46835"/>
    <lineage>
        <taxon>Eukaryota</taxon>
        <taxon>Metazoa</taxon>
        <taxon>Spiralia</taxon>
        <taxon>Lophotrochozoa</taxon>
        <taxon>Platyhelminthes</taxon>
        <taxon>Trematoda</taxon>
        <taxon>Digenea</taxon>
        <taxon>Plagiorchiida</taxon>
        <taxon>Echinostomata</taxon>
        <taxon>Echinostomatoidea</taxon>
        <taxon>Fasciolidae</taxon>
        <taxon>Fasciola</taxon>
    </lineage>
</organism>
<keyword evidence="3 6" id="KW-0812">Transmembrane</keyword>
<evidence type="ECO:0000256" key="1">
    <source>
        <dbReference type="ARBA" id="ARBA00004141"/>
    </source>
</evidence>
<proteinExistence type="inferred from homology"/>
<reference evidence="7 8" key="1">
    <citation type="submission" date="2019-04" db="EMBL/GenBank/DDBJ databases">
        <title>Annotation for the trematode Fasciola gigantica.</title>
        <authorList>
            <person name="Choi Y.-J."/>
        </authorList>
    </citation>
    <scope>NUCLEOTIDE SEQUENCE [LARGE SCALE GENOMIC DNA]</scope>
    <source>
        <strain evidence="7">Uganda_cow_1</strain>
    </source>
</reference>
<comment type="subcellular location">
    <subcellularLocation>
        <location evidence="1">Membrane</location>
        <topology evidence="1">Multi-pass membrane protein</topology>
    </subcellularLocation>
</comment>
<feature type="transmembrane region" description="Helical" evidence="6">
    <location>
        <begin position="189"/>
        <end position="213"/>
    </location>
</feature>
<dbReference type="Proteomes" id="UP000316759">
    <property type="component" value="Unassembled WGS sequence"/>
</dbReference>
<dbReference type="Pfam" id="PF10271">
    <property type="entry name" value="Tmp39"/>
    <property type="match status" value="2"/>
</dbReference>
<evidence type="ECO:0000313" key="7">
    <source>
        <dbReference type="EMBL" id="TPP56195.1"/>
    </source>
</evidence>
<evidence type="ECO:0000256" key="2">
    <source>
        <dbReference type="ARBA" id="ARBA00010737"/>
    </source>
</evidence>
<feature type="transmembrane region" description="Helical" evidence="6">
    <location>
        <begin position="498"/>
        <end position="516"/>
    </location>
</feature>
<feature type="transmembrane region" description="Helical" evidence="6">
    <location>
        <begin position="341"/>
        <end position="361"/>
    </location>
</feature>
<keyword evidence="4 6" id="KW-1133">Transmembrane helix</keyword>
<dbReference type="AlphaFoldDB" id="A0A504Y7U8"/>
<accession>A0A504Y7U8</accession>
<protein>
    <recommendedName>
        <fullName evidence="9">Transmembrane protein 39A</fullName>
    </recommendedName>
</protein>
<dbReference type="OrthoDB" id="438179at2759"/>
<evidence type="ECO:0008006" key="9">
    <source>
        <dbReference type="Google" id="ProtNLM"/>
    </source>
</evidence>
<feature type="transmembrane region" description="Helical" evidence="6">
    <location>
        <begin position="124"/>
        <end position="147"/>
    </location>
</feature>
<dbReference type="GO" id="GO:0016020">
    <property type="term" value="C:membrane"/>
    <property type="evidence" value="ECO:0007669"/>
    <property type="project" value="UniProtKB-SubCell"/>
</dbReference>
<feature type="transmembrane region" description="Helical" evidence="6">
    <location>
        <begin position="373"/>
        <end position="392"/>
    </location>
</feature>
<evidence type="ECO:0000256" key="3">
    <source>
        <dbReference type="ARBA" id="ARBA00022692"/>
    </source>
</evidence>
<dbReference type="InterPro" id="IPR019397">
    <property type="entry name" value="Uncharacterised_TMEM39"/>
</dbReference>
<evidence type="ECO:0000313" key="8">
    <source>
        <dbReference type="Proteomes" id="UP000316759"/>
    </source>
</evidence>
<evidence type="ECO:0000256" key="4">
    <source>
        <dbReference type="ARBA" id="ARBA00022989"/>
    </source>
</evidence>
<dbReference type="STRING" id="46835.A0A504Y7U8"/>
<feature type="transmembrane region" description="Helical" evidence="6">
    <location>
        <begin position="471"/>
        <end position="492"/>
    </location>
</feature>
<name>A0A504Y7U8_FASGI</name>
<dbReference type="PANTHER" id="PTHR12995">
    <property type="entry name" value="FI21814P1"/>
    <property type="match status" value="1"/>
</dbReference>
<dbReference type="EMBL" id="SUNJ01014880">
    <property type="protein sequence ID" value="TPP56195.1"/>
    <property type="molecule type" value="Genomic_DNA"/>
</dbReference>
<gene>
    <name evidence="7" type="ORF">FGIG_10952</name>
</gene>
<comment type="caution">
    <text evidence="7">The sequence shown here is derived from an EMBL/GenBank/DDBJ whole genome shotgun (WGS) entry which is preliminary data.</text>
</comment>
<feature type="transmembrane region" description="Helical" evidence="6">
    <location>
        <begin position="83"/>
        <end position="104"/>
    </location>
</feature>
<keyword evidence="5 6" id="KW-0472">Membrane</keyword>
<comment type="similarity">
    <text evidence="2">Belongs to the TMEM39 family.</text>
</comment>
<evidence type="ECO:0000256" key="5">
    <source>
        <dbReference type="ARBA" id="ARBA00023136"/>
    </source>
</evidence>
<dbReference type="PANTHER" id="PTHR12995:SF4">
    <property type="entry name" value="FI21814P1"/>
    <property type="match status" value="1"/>
</dbReference>
<keyword evidence="8" id="KW-1185">Reference proteome</keyword>